<dbReference type="EMBL" id="CP000152">
    <property type="protein sequence ID" value="ABB12647.1"/>
    <property type="molecule type" value="Genomic_DNA"/>
</dbReference>
<sequence>MNRACSHFYNAQIASSEGVMELHQLEAFSAVMSAGSVTGAGELLGRSQPAVTRQIQELEADLGYALFDRHGPRVTPTRRAFLLYEEVERSLVGLRAIEARARALGAETAEPVRIAATPSLAATLVPAALAALPDGAQAPHYQLRSESAEHVVHEVLAGTADVGVVTLPMAHAGLDVHWIAQTPCVAVLPAGDPLAAQPRIALRDLARRRIVTVANRHRLRQRIDAAFAAARVDARVFIETNASLNAVMAARAGIGVGIVDPATGVALPVDGVVARPLDVDIPFAFGVATPAGKARTSAVDALLDALHRTTRTLLGDVTFHEAAAHDALLRGDRLRAERAPRGAARTTRARRTRPEAA</sequence>
<evidence type="ECO:0000256" key="4">
    <source>
        <dbReference type="ARBA" id="ARBA00023163"/>
    </source>
</evidence>
<evidence type="ECO:0000256" key="5">
    <source>
        <dbReference type="SAM" id="MobiDB-lite"/>
    </source>
</evidence>
<dbReference type="Pfam" id="PF03466">
    <property type="entry name" value="LysR_substrate"/>
    <property type="match status" value="1"/>
</dbReference>
<dbReference type="SUPFAM" id="SSF53850">
    <property type="entry name" value="Periplasmic binding protein-like II"/>
    <property type="match status" value="1"/>
</dbReference>
<organism evidence="7 8">
    <name type="scientific">Burkholderia lata (strain ATCC 17760 / DSM 23089 / LMG 22485 / NCIMB 9086 / R18194 / 383)</name>
    <dbReference type="NCBI Taxonomy" id="482957"/>
    <lineage>
        <taxon>Bacteria</taxon>
        <taxon>Pseudomonadati</taxon>
        <taxon>Pseudomonadota</taxon>
        <taxon>Betaproteobacteria</taxon>
        <taxon>Burkholderiales</taxon>
        <taxon>Burkholderiaceae</taxon>
        <taxon>Burkholderia</taxon>
        <taxon>Burkholderia cepacia complex</taxon>
    </lineage>
</organism>
<dbReference type="GO" id="GO:0003700">
    <property type="term" value="F:DNA-binding transcription factor activity"/>
    <property type="evidence" value="ECO:0007669"/>
    <property type="project" value="InterPro"/>
</dbReference>
<dbReference type="GO" id="GO:0010628">
    <property type="term" value="P:positive regulation of gene expression"/>
    <property type="evidence" value="ECO:0007669"/>
    <property type="project" value="TreeGrafter"/>
</dbReference>
<feature type="domain" description="HTH lysR-type" evidence="6">
    <location>
        <begin position="20"/>
        <end position="77"/>
    </location>
</feature>
<dbReference type="Gene3D" id="3.40.190.290">
    <property type="match status" value="1"/>
</dbReference>
<keyword evidence="3" id="KW-0238">DNA-binding</keyword>
<dbReference type="PRINTS" id="PR00039">
    <property type="entry name" value="HTHLYSR"/>
</dbReference>
<accession>Q392G9</accession>
<dbReference type="SUPFAM" id="SSF46785">
    <property type="entry name" value="Winged helix' DNA-binding domain"/>
    <property type="match status" value="1"/>
</dbReference>
<dbReference type="PATRIC" id="fig|482957.22.peg.6326"/>
<dbReference type="KEGG" id="bur:Bcep18194_B2536"/>
<dbReference type="Gene3D" id="1.10.10.10">
    <property type="entry name" value="Winged helix-like DNA-binding domain superfamily/Winged helix DNA-binding domain"/>
    <property type="match status" value="1"/>
</dbReference>
<dbReference type="HOGENOM" id="CLU_039613_6_3_4"/>
<protein>
    <submittedName>
        <fullName evidence="7">Transcriptional regulator, LysR family</fullName>
    </submittedName>
</protein>
<dbReference type="InterPro" id="IPR036390">
    <property type="entry name" value="WH_DNA-bd_sf"/>
</dbReference>
<dbReference type="PANTHER" id="PTHR30427">
    <property type="entry name" value="TRANSCRIPTIONAL ACTIVATOR PROTEIN LYSR"/>
    <property type="match status" value="1"/>
</dbReference>
<dbReference type="InterPro" id="IPR000847">
    <property type="entry name" value="LysR_HTH_N"/>
</dbReference>
<feature type="region of interest" description="Disordered" evidence="5">
    <location>
        <begin position="335"/>
        <end position="357"/>
    </location>
</feature>
<dbReference type="Proteomes" id="UP000002705">
    <property type="component" value="Chromosome 2"/>
</dbReference>
<evidence type="ECO:0000313" key="7">
    <source>
        <dbReference type="EMBL" id="ABB12647.1"/>
    </source>
</evidence>
<proteinExistence type="inferred from homology"/>
<dbReference type="AlphaFoldDB" id="Q392G9"/>
<evidence type="ECO:0000256" key="3">
    <source>
        <dbReference type="ARBA" id="ARBA00023125"/>
    </source>
</evidence>
<dbReference type="GO" id="GO:0043565">
    <property type="term" value="F:sequence-specific DNA binding"/>
    <property type="evidence" value="ECO:0007669"/>
    <property type="project" value="TreeGrafter"/>
</dbReference>
<dbReference type="InterPro" id="IPR005119">
    <property type="entry name" value="LysR_subst-bd"/>
</dbReference>
<keyword evidence="8" id="KW-1185">Reference proteome</keyword>
<dbReference type="InterPro" id="IPR036388">
    <property type="entry name" value="WH-like_DNA-bd_sf"/>
</dbReference>
<evidence type="ECO:0000259" key="6">
    <source>
        <dbReference type="PROSITE" id="PS50931"/>
    </source>
</evidence>
<keyword evidence="2" id="KW-0805">Transcription regulation</keyword>
<reference evidence="7" key="1">
    <citation type="submission" date="2005-10" db="EMBL/GenBank/DDBJ databases">
        <title>Complete sequence of chromosome 2 of Burkholderia sp. 383.</title>
        <authorList>
            <consortium name="US DOE Joint Genome Institute"/>
            <person name="Copeland A."/>
            <person name="Lucas S."/>
            <person name="Lapidus A."/>
            <person name="Barry K."/>
            <person name="Detter J.C."/>
            <person name="Glavina T."/>
            <person name="Hammon N."/>
            <person name="Israni S."/>
            <person name="Pitluck S."/>
            <person name="Chain P."/>
            <person name="Malfatti S."/>
            <person name="Shin M."/>
            <person name="Vergez L."/>
            <person name="Schmutz J."/>
            <person name="Larimer F."/>
            <person name="Land M."/>
            <person name="Kyrpides N."/>
            <person name="Lykidis A."/>
            <person name="Richardson P."/>
        </authorList>
    </citation>
    <scope>NUCLEOTIDE SEQUENCE [LARGE SCALE GENOMIC DNA]</scope>
    <source>
        <strain evidence="7">383</strain>
    </source>
</reference>
<evidence type="ECO:0000313" key="8">
    <source>
        <dbReference type="Proteomes" id="UP000002705"/>
    </source>
</evidence>
<name>Q392G9_BURL3</name>
<evidence type="ECO:0000256" key="1">
    <source>
        <dbReference type="ARBA" id="ARBA00009437"/>
    </source>
</evidence>
<evidence type="ECO:0000256" key="2">
    <source>
        <dbReference type="ARBA" id="ARBA00023015"/>
    </source>
</evidence>
<comment type="similarity">
    <text evidence="1">Belongs to the LysR transcriptional regulatory family.</text>
</comment>
<dbReference type="PROSITE" id="PS50931">
    <property type="entry name" value="HTH_LYSR"/>
    <property type="match status" value="1"/>
</dbReference>
<dbReference type="Pfam" id="PF00126">
    <property type="entry name" value="HTH_1"/>
    <property type="match status" value="1"/>
</dbReference>
<gene>
    <name evidence="7" type="ordered locus">Bcep18194_B2536</name>
</gene>
<dbReference type="PANTHER" id="PTHR30427:SF1">
    <property type="entry name" value="TRANSCRIPTIONAL ACTIVATOR PROTEIN LYSR"/>
    <property type="match status" value="1"/>
</dbReference>
<keyword evidence="4" id="KW-0804">Transcription</keyword>